<dbReference type="Proteomes" id="UP001141806">
    <property type="component" value="Unassembled WGS sequence"/>
</dbReference>
<evidence type="ECO:0000313" key="3">
    <source>
        <dbReference type="Proteomes" id="UP001141806"/>
    </source>
</evidence>
<organism evidence="2 3">
    <name type="scientific">Protea cynaroides</name>
    <dbReference type="NCBI Taxonomy" id="273540"/>
    <lineage>
        <taxon>Eukaryota</taxon>
        <taxon>Viridiplantae</taxon>
        <taxon>Streptophyta</taxon>
        <taxon>Embryophyta</taxon>
        <taxon>Tracheophyta</taxon>
        <taxon>Spermatophyta</taxon>
        <taxon>Magnoliopsida</taxon>
        <taxon>Proteales</taxon>
        <taxon>Proteaceae</taxon>
        <taxon>Protea</taxon>
    </lineage>
</organism>
<feature type="region of interest" description="Disordered" evidence="1">
    <location>
        <begin position="40"/>
        <end position="74"/>
    </location>
</feature>
<dbReference type="EMBL" id="JAMYWD010000011">
    <property type="protein sequence ID" value="KAJ4956742.1"/>
    <property type="molecule type" value="Genomic_DNA"/>
</dbReference>
<comment type="caution">
    <text evidence="2">The sequence shown here is derived from an EMBL/GenBank/DDBJ whole genome shotgun (WGS) entry which is preliminary data.</text>
</comment>
<evidence type="ECO:0000313" key="2">
    <source>
        <dbReference type="EMBL" id="KAJ4956742.1"/>
    </source>
</evidence>
<feature type="compositionally biased region" description="Polar residues" evidence="1">
    <location>
        <begin position="46"/>
        <end position="55"/>
    </location>
</feature>
<gene>
    <name evidence="2" type="ORF">NE237_013525</name>
</gene>
<accession>A0A9Q0H363</accession>
<reference evidence="2" key="1">
    <citation type="journal article" date="2023" name="Plant J.">
        <title>The genome of the king protea, Protea cynaroides.</title>
        <authorList>
            <person name="Chang J."/>
            <person name="Duong T.A."/>
            <person name="Schoeman C."/>
            <person name="Ma X."/>
            <person name="Roodt D."/>
            <person name="Barker N."/>
            <person name="Li Z."/>
            <person name="Van de Peer Y."/>
            <person name="Mizrachi E."/>
        </authorList>
    </citation>
    <scope>NUCLEOTIDE SEQUENCE</scope>
    <source>
        <tissue evidence="2">Young leaves</tissue>
    </source>
</reference>
<keyword evidence="3" id="KW-1185">Reference proteome</keyword>
<sequence length="191" mass="20959">MKWPLILVTTDPVPESILERQPFDLGKFIGLPPMEDSVADIGKSGNGNNVGSFRTSTRRNPARKKRRWLAPEKGKSAEHFEDILTKKMSSVEPDPGGPQTGMEEGDLLQKTFGNQSSGCQKEVDTTLPMKKETSTTMPMDVADVSVVSGAQRASQNGQANFVHRDILRIVTAFDIGRWADVEEDADSDVDP</sequence>
<dbReference type="AlphaFoldDB" id="A0A9Q0H363"/>
<protein>
    <submittedName>
        <fullName evidence="2">Uncharacterized protein</fullName>
    </submittedName>
</protein>
<feature type="compositionally biased region" description="Basic residues" evidence="1">
    <location>
        <begin position="56"/>
        <end position="68"/>
    </location>
</feature>
<evidence type="ECO:0000256" key="1">
    <source>
        <dbReference type="SAM" id="MobiDB-lite"/>
    </source>
</evidence>
<proteinExistence type="predicted"/>
<name>A0A9Q0H363_9MAGN</name>